<dbReference type="Proteomes" id="UP001164746">
    <property type="component" value="Chromosome 3"/>
</dbReference>
<name>A0ABY7DTR5_MYAAR</name>
<gene>
    <name evidence="1" type="ORF">MAR_024118</name>
</gene>
<proteinExistence type="predicted"/>
<evidence type="ECO:0008006" key="3">
    <source>
        <dbReference type="Google" id="ProtNLM"/>
    </source>
</evidence>
<dbReference type="EMBL" id="CP111014">
    <property type="protein sequence ID" value="WAQ99745.1"/>
    <property type="molecule type" value="Genomic_DNA"/>
</dbReference>
<evidence type="ECO:0000313" key="2">
    <source>
        <dbReference type="Proteomes" id="UP001164746"/>
    </source>
</evidence>
<dbReference type="InterPro" id="IPR012337">
    <property type="entry name" value="RNaseH-like_sf"/>
</dbReference>
<organism evidence="1 2">
    <name type="scientific">Mya arenaria</name>
    <name type="common">Soft-shell clam</name>
    <dbReference type="NCBI Taxonomy" id="6604"/>
    <lineage>
        <taxon>Eukaryota</taxon>
        <taxon>Metazoa</taxon>
        <taxon>Spiralia</taxon>
        <taxon>Lophotrochozoa</taxon>
        <taxon>Mollusca</taxon>
        <taxon>Bivalvia</taxon>
        <taxon>Autobranchia</taxon>
        <taxon>Heteroconchia</taxon>
        <taxon>Euheterodonta</taxon>
        <taxon>Imparidentia</taxon>
        <taxon>Neoheterodontei</taxon>
        <taxon>Myida</taxon>
        <taxon>Myoidea</taxon>
        <taxon>Myidae</taxon>
        <taxon>Mya</taxon>
    </lineage>
</organism>
<evidence type="ECO:0000313" key="1">
    <source>
        <dbReference type="EMBL" id="WAQ99745.1"/>
    </source>
</evidence>
<feature type="non-terminal residue" evidence="1">
    <location>
        <position position="82"/>
    </location>
</feature>
<accession>A0ABY7DTR5</accession>
<protein>
    <recommendedName>
        <fullName evidence="3">HAT C-terminal dimerisation domain-containing protein</fullName>
    </recommendedName>
</protein>
<reference evidence="1" key="1">
    <citation type="submission" date="2022-11" db="EMBL/GenBank/DDBJ databases">
        <title>Centuries of genome instability and evolution in soft-shell clam transmissible cancer (bioRxiv).</title>
        <authorList>
            <person name="Hart S.F.M."/>
            <person name="Yonemitsu M.A."/>
            <person name="Giersch R.M."/>
            <person name="Beal B.F."/>
            <person name="Arriagada G."/>
            <person name="Davis B.W."/>
            <person name="Ostrander E.A."/>
            <person name="Goff S.P."/>
            <person name="Metzger M.J."/>
        </authorList>
    </citation>
    <scope>NUCLEOTIDE SEQUENCE</scope>
    <source>
        <strain evidence="1">MELC-2E11</strain>
        <tissue evidence="1">Siphon/mantle</tissue>
    </source>
</reference>
<dbReference type="SUPFAM" id="SSF53098">
    <property type="entry name" value="Ribonuclease H-like"/>
    <property type="match status" value="1"/>
</dbReference>
<sequence length="82" mass="9529">MSWETLFTDEEGLASIFMVIHLLQSLPPTTVSCEWSFSQMKLLKTSRRLRLNAPTFKYNDAEVKDFNPNCAIDLWMDAMKPQ</sequence>
<keyword evidence="2" id="KW-1185">Reference proteome</keyword>